<evidence type="ECO:0000256" key="11">
    <source>
        <dbReference type="ARBA" id="ARBA00023163"/>
    </source>
</evidence>
<evidence type="ECO:0000256" key="10">
    <source>
        <dbReference type="ARBA" id="ARBA00023015"/>
    </source>
</evidence>
<evidence type="ECO:0000313" key="24">
    <source>
        <dbReference type="Proteomes" id="UP000001514"/>
    </source>
</evidence>
<dbReference type="GO" id="GO:0036261">
    <property type="term" value="P:7-methylguanosine cap hypermethylation"/>
    <property type="evidence" value="ECO:0000318"/>
    <property type="project" value="GO_Central"/>
</dbReference>
<dbReference type="InterPro" id="IPR019012">
    <property type="entry name" value="RNA_cap_Gua-N2-MeTrfase"/>
</dbReference>
<dbReference type="GO" id="GO:0015030">
    <property type="term" value="C:Cajal body"/>
    <property type="evidence" value="ECO:0007669"/>
    <property type="project" value="UniProtKB-SubCell"/>
</dbReference>
<evidence type="ECO:0000256" key="22">
    <source>
        <dbReference type="ARBA" id="ARBA00081504"/>
    </source>
</evidence>
<keyword evidence="7" id="KW-0489">Methyltransferase</keyword>
<dbReference type="STRING" id="88036.D8QRK6"/>
<name>D8QRK6_SELML</name>
<evidence type="ECO:0000256" key="20">
    <source>
        <dbReference type="ARBA" id="ARBA00064494"/>
    </source>
</evidence>
<dbReference type="GO" id="GO:0005737">
    <property type="term" value="C:cytoplasm"/>
    <property type="evidence" value="ECO:0007669"/>
    <property type="project" value="UniProtKB-SubCell"/>
</dbReference>
<comment type="similarity">
    <text evidence="13">Belongs to the methyltransferase superfamily. Trimethylguanosine synthase family.</text>
</comment>
<evidence type="ECO:0000256" key="9">
    <source>
        <dbReference type="ARBA" id="ARBA00022691"/>
    </source>
</evidence>
<dbReference type="InterPro" id="IPR029063">
    <property type="entry name" value="SAM-dependent_MTases_sf"/>
</dbReference>
<keyword evidence="11" id="KW-0804">Transcription</keyword>
<keyword evidence="8" id="KW-0808">Transferase</keyword>
<dbReference type="HOGENOM" id="CLU_029658_3_1_1"/>
<evidence type="ECO:0000256" key="18">
    <source>
        <dbReference type="ARBA" id="ARBA00049790"/>
    </source>
</evidence>
<evidence type="ECO:0000256" key="15">
    <source>
        <dbReference type="ARBA" id="ARBA00048740"/>
    </source>
</evidence>
<proteinExistence type="inferred from homology"/>
<dbReference type="CDD" id="cd02440">
    <property type="entry name" value="AdoMet_MTases"/>
    <property type="match status" value="1"/>
</dbReference>
<evidence type="ECO:0000256" key="17">
    <source>
        <dbReference type="ARBA" id="ARBA00049075"/>
    </source>
</evidence>
<keyword evidence="24" id="KW-1185">Reference proteome</keyword>
<keyword evidence="10" id="KW-0805">Transcription regulation</keyword>
<comment type="subcellular location">
    <subcellularLocation>
        <location evidence="2">Cytoplasm</location>
    </subcellularLocation>
    <subcellularLocation>
        <location evidence="1">Nucleus</location>
        <location evidence="1">Cajal body</location>
    </subcellularLocation>
    <subcellularLocation>
        <location evidence="3">Nucleus</location>
        <location evidence="3">Nucleolus</location>
    </subcellularLocation>
</comment>
<gene>
    <name evidence="23" type="ORF">SELMODRAFT_76241</name>
</gene>
<dbReference type="PANTHER" id="PTHR14741:SF32">
    <property type="entry name" value="TRIMETHYLGUANOSINE SYNTHASE"/>
    <property type="match status" value="1"/>
</dbReference>
<dbReference type="SUPFAM" id="SSF53335">
    <property type="entry name" value="S-adenosyl-L-methionine-dependent methyltransferases"/>
    <property type="match status" value="1"/>
</dbReference>
<dbReference type="GO" id="GO:0005634">
    <property type="term" value="C:nucleus"/>
    <property type="evidence" value="ECO:0000318"/>
    <property type="project" value="GO_Central"/>
</dbReference>
<evidence type="ECO:0000256" key="3">
    <source>
        <dbReference type="ARBA" id="ARBA00004604"/>
    </source>
</evidence>
<comment type="catalytic activity">
    <reaction evidence="17">
        <text>a 5'-end (N(7)-methyl 5'-triphosphoguanosine)-ribonucleoside in snRNA + S-adenosyl-L-methionine = a 5'-end (N(2),N(7)-dimethyl 5'-triphosphoguanosine)-ribonucleoside in snRNA + S-adenosyl-L-homocysteine + H(+)</text>
        <dbReference type="Rhea" id="RHEA:78471"/>
        <dbReference type="Rhea" id="RHEA-COMP:19085"/>
        <dbReference type="Rhea" id="RHEA-COMP:19087"/>
        <dbReference type="ChEBI" id="CHEBI:15378"/>
        <dbReference type="ChEBI" id="CHEBI:57856"/>
        <dbReference type="ChEBI" id="CHEBI:59789"/>
        <dbReference type="ChEBI" id="CHEBI:156461"/>
        <dbReference type="ChEBI" id="CHEBI:172880"/>
    </reaction>
    <physiologicalReaction direction="left-to-right" evidence="17">
        <dbReference type="Rhea" id="RHEA:78472"/>
    </physiologicalReaction>
</comment>
<keyword evidence="9" id="KW-0949">S-adenosyl-L-methionine</keyword>
<dbReference type="AlphaFoldDB" id="D8QRK6"/>
<comment type="catalytic activity">
    <reaction evidence="15">
        <text>a 5'-end (N(7)-methyl 5'-triphosphoguanosine)-ribonucleoside in snoRNA + S-adenosyl-L-methionine = a 5'-end (N(2),N(7)-dimethyl 5'-triphosphoguanosine)-ribonucleoside in snoRNA + S-adenosyl-L-homocysteine + H(+)</text>
        <dbReference type="Rhea" id="RHEA:78475"/>
        <dbReference type="Rhea" id="RHEA-COMP:19086"/>
        <dbReference type="Rhea" id="RHEA-COMP:19088"/>
        <dbReference type="ChEBI" id="CHEBI:15378"/>
        <dbReference type="ChEBI" id="CHEBI:57856"/>
        <dbReference type="ChEBI" id="CHEBI:59789"/>
        <dbReference type="ChEBI" id="CHEBI:156461"/>
        <dbReference type="ChEBI" id="CHEBI:172880"/>
    </reaction>
    <physiologicalReaction direction="left-to-right" evidence="15">
        <dbReference type="Rhea" id="RHEA:78476"/>
    </physiologicalReaction>
</comment>
<evidence type="ECO:0000256" key="12">
    <source>
        <dbReference type="ARBA" id="ARBA00023242"/>
    </source>
</evidence>
<dbReference type="Gramene" id="EFJ36793">
    <property type="protein sequence ID" value="EFJ36793"/>
    <property type="gene ID" value="SELMODRAFT_76241"/>
</dbReference>
<dbReference type="OrthoDB" id="194443at2759"/>
<reference evidence="23 24" key="1">
    <citation type="journal article" date="2011" name="Science">
        <title>The Selaginella genome identifies genetic changes associated with the evolution of vascular plants.</title>
        <authorList>
            <person name="Banks J.A."/>
            <person name="Nishiyama T."/>
            <person name="Hasebe M."/>
            <person name="Bowman J.L."/>
            <person name="Gribskov M."/>
            <person name="dePamphilis C."/>
            <person name="Albert V.A."/>
            <person name="Aono N."/>
            <person name="Aoyama T."/>
            <person name="Ambrose B.A."/>
            <person name="Ashton N.W."/>
            <person name="Axtell M.J."/>
            <person name="Barker E."/>
            <person name="Barker M.S."/>
            <person name="Bennetzen J.L."/>
            <person name="Bonawitz N.D."/>
            <person name="Chapple C."/>
            <person name="Cheng C."/>
            <person name="Correa L.G."/>
            <person name="Dacre M."/>
            <person name="DeBarry J."/>
            <person name="Dreyer I."/>
            <person name="Elias M."/>
            <person name="Engstrom E.M."/>
            <person name="Estelle M."/>
            <person name="Feng L."/>
            <person name="Finet C."/>
            <person name="Floyd S.K."/>
            <person name="Frommer W.B."/>
            <person name="Fujita T."/>
            <person name="Gramzow L."/>
            <person name="Gutensohn M."/>
            <person name="Harholt J."/>
            <person name="Hattori M."/>
            <person name="Heyl A."/>
            <person name="Hirai T."/>
            <person name="Hiwatashi Y."/>
            <person name="Ishikawa M."/>
            <person name="Iwata M."/>
            <person name="Karol K.G."/>
            <person name="Koehler B."/>
            <person name="Kolukisaoglu U."/>
            <person name="Kubo M."/>
            <person name="Kurata T."/>
            <person name="Lalonde S."/>
            <person name="Li K."/>
            <person name="Li Y."/>
            <person name="Litt A."/>
            <person name="Lyons E."/>
            <person name="Manning G."/>
            <person name="Maruyama T."/>
            <person name="Michael T.P."/>
            <person name="Mikami K."/>
            <person name="Miyazaki S."/>
            <person name="Morinaga S."/>
            <person name="Murata T."/>
            <person name="Mueller-Roeber B."/>
            <person name="Nelson D.R."/>
            <person name="Obara M."/>
            <person name="Oguri Y."/>
            <person name="Olmstead R.G."/>
            <person name="Onodera N."/>
            <person name="Petersen B.L."/>
            <person name="Pils B."/>
            <person name="Prigge M."/>
            <person name="Rensing S.A."/>
            <person name="Riano-Pachon D.M."/>
            <person name="Roberts A.W."/>
            <person name="Sato Y."/>
            <person name="Scheller H.V."/>
            <person name="Schulz B."/>
            <person name="Schulz C."/>
            <person name="Shakirov E.V."/>
            <person name="Shibagaki N."/>
            <person name="Shinohara N."/>
            <person name="Shippen D.E."/>
            <person name="Soerensen I."/>
            <person name="Sotooka R."/>
            <person name="Sugimoto N."/>
            <person name="Sugita M."/>
            <person name="Sumikawa N."/>
            <person name="Tanurdzic M."/>
            <person name="Theissen G."/>
            <person name="Ulvskov P."/>
            <person name="Wakazuki S."/>
            <person name="Weng J.K."/>
            <person name="Willats W.W."/>
            <person name="Wipf D."/>
            <person name="Wolf P.G."/>
            <person name="Yang L."/>
            <person name="Zimmer A.D."/>
            <person name="Zhu Q."/>
            <person name="Mitros T."/>
            <person name="Hellsten U."/>
            <person name="Loque D."/>
            <person name="Otillar R."/>
            <person name="Salamov A."/>
            <person name="Schmutz J."/>
            <person name="Shapiro H."/>
            <person name="Lindquist E."/>
            <person name="Lucas S."/>
            <person name="Rokhsar D."/>
            <person name="Grigoriev I.V."/>
        </authorList>
    </citation>
    <scope>NUCLEOTIDE SEQUENCE [LARGE SCALE GENOMIC DNA]</scope>
</reference>
<dbReference type="GO" id="GO:0071164">
    <property type="term" value="F:RNA cap trimethylguanosine synthase activity"/>
    <property type="evidence" value="ECO:0000318"/>
    <property type="project" value="GO_Central"/>
</dbReference>
<evidence type="ECO:0000256" key="14">
    <source>
        <dbReference type="ARBA" id="ARBA00047418"/>
    </source>
</evidence>
<evidence type="ECO:0000256" key="19">
    <source>
        <dbReference type="ARBA" id="ARBA00057179"/>
    </source>
</evidence>
<dbReference type="Proteomes" id="UP000001514">
    <property type="component" value="Unassembled WGS sequence"/>
</dbReference>
<evidence type="ECO:0000313" key="23">
    <source>
        <dbReference type="EMBL" id="EFJ36793.1"/>
    </source>
</evidence>
<dbReference type="FunCoup" id="D8QRK6">
    <property type="interactions" value="485"/>
</dbReference>
<dbReference type="KEGG" id="smo:SELMODRAFT_76241"/>
<dbReference type="EMBL" id="GL377566">
    <property type="protein sequence ID" value="EFJ36793.1"/>
    <property type="molecule type" value="Genomic_DNA"/>
</dbReference>
<evidence type="ECO:0000256" key="7">
    <source>
        <dbReference type="ARBA" id="ARBA00022603"/>
    </source>
</evidence>
<dbReference type="Gene3D" id="3.40.50.150">
    <property type="entry name" value="Vaccinia Virus protein VP39"/>
    <property type="match status" value="1"/>
</dbReference>
<sequence length="205" mass="23444">AKYWWQRYSLFSKFDEGIKMDEEGWFSVTPEVIAKHQAMRCSSPVVIDAFAGVGGNTIQFALRSEHVIAIDKDPMKIAYARHNAEIYGVSHRIDFVVGDFFQLAPSLKADVIFLSPPWGGPEYLKDTSYDISMLQPKDGFTLFNTAQRVASNIAFYLPRNVDLEQLKELSCLFDPPVEFEIEKNFVNDKLKAITVYYGEICQHDR</sequence>
<dbReference type="eggNOG" id="KOG2730">
    <property type="taxonomic scope" value="Eukaryota"/>
</dbReference>
<dbReference type="Pfam" id="PF09445">
    <property type="entry name" value="Methyltransf_15"/>
    <property type="match status" value="1"/>
</dbReference>
<evidence type="ECO:0000256" key="2">
    <source>
        <dbReference type="ARBA" id="ARBA00004496"/>
    </source>
</evidence>
<comment type="subunit">
    <text evidence="20">May form homooligomers. Interacts with CREBBP/CBP, EED/WAIT1, EP300/P300, NCOA6/PRIP, PPARBP/PBP and SMN.</text>
</comment>
<keyword evidence="12" id="KW-0539">Nucleus</keyword>
<accession>D8QRK6</accession>
<dbReference type="PANTHER" id="PTHR14741">
    <property type="entry name" value="S-ADENOSYLMETHIONINE-DEPENDENT METHYLTRANSFERASE RELATED"/>
    <property type="match status" value="1"/>
</dbReference>
<evidence type="ECO:0000256" key="21">
    <source>
        <dbReference type="ARBA" id="ARBA00079339"/>
    </source>
</evidence>
<comment type="catalytic activity">
    <reaction evidence="14">
        <text>a 5'-end (N(2),N(7)-dimethyl 5'-triphosphoguanosine)-ribonucleoside in snoRNA + S-adenosyl-L-methionine = a 5'-end (N(2),N(2),N(7)-trimethyl 5'-triphosphoguanosine)-ribonucleoside in snoRNA + S-adenosyl-L-homocysteine + H(+)</text>
        <dbReference type="Rhea" id="RHEA:78507"/>
        <dbReference type="Rhea" id="RHEA-COMP:19088"/>
        <dbReference type="Rhea" id="RHEA-COMP:19090"/>
        <dbReference type="ChEBI" id="CHEBI:15378"/>
        <dbReference type="ChEBI" id="CHEBI:57856"/>
        <dbReference type="ChEBI" id="CHEBI:59789"/>
        <dbReference type="ChEBI" id="CHEBI:167623"/>
        <dbReference type="ChEBI" id="CHEBI:172880"/>
    </reaction>
    <physiologicalReaction direction="left-to-right" evidence="14">
        <dbReference type="Rhea" id="RHEA:78508"/>
    </physiologicalReaction>
</comment>
<protein>
    <recommendedName>
        <fullName evidence="4">Trimethylguanosine synthase</fullName>
    </recommendedName>
    <alternativeName>
        <fullName evidence="18">Cap-specific guanine-N(2) methyltransferase</fullName>
    </alternativeName>
    <alternativeName>
        <fullName evidence="21">Nuclear receptor coactivator 6-interacting protein</fullName>
    </alternativeName>
    <alternativeName>
        <fullName evidence="22">PRIP-interacting protein with methyltransferase motif</fullName>
    </alternativeName>
</protein>
<evidence type="ECO:0000256" key="6">
    <source>
        <dbReference type="ARBA" id="ARBA00022553"/>
    </source>
</evidence>
<dbReference type="OMA" id="KALCIYY"/>
<evidence type="ECO:0000256" key="1">
    <source>
        <dbReference type="ARBA" id="ARBA00004408"/>
    </source>
</evidence>
<evidence type="ECO:0000256" key="5">
    <source>
        <dbReference type="ARBA" id="ARBA00022490"/>
    </source>
</evidence>
<evidence type="ECO:0000256" key="8">
    <source>
        <dbReference type="ARBA" id="ARBA00022679"/>
    </source>
</evidence>
<evidence type="ECO:0000256" key="16">
    <source>
        <dbReference type="ARBA" id="ARBA00048763"/>
    </source>
</evidence>
<dbReference type="InParanoid" id="D8QRK6"/>
<evidence type="ECO:0000256" key="4">
    <source>
        <dbReference type="ARBA" id="ARBA00018517"/>
    </source>
</evidence>
<dbReference type="GO" id="GO:0005730">
    <property type="term" value="C:nucleolus"/>
    <property type="evidence" value="ECO:0007669"/>
    <property type="project" value="UniProtKB-SubCell"/>
</dbReference>
<feature type="non-terminal residue" evidence="23">
    <location>
        <position position="1"/>
    </location>
</feature>
<dbReference type="FunFam" id="3.40.50.150:FF:000066">
    <property type="entry name" value="Trimethylguanosine synthase 1"/>
    <property type="match status" value="1"/>
</dbReference>
<comment type="function">
    <text evidence="19">Catalyzes the 2 serial methylation steps for the conversion of the 7-monomethylguanosine (m(7)G) caps of snRNAs and snoRNAs to a 2,2,7-trimethylguanosine (m(2,2,7)G) cap structure. The enzyme is specific for guanine, and N7 methylation must precede N2 methylation. Hypermethylation of the m7G cap of U snRNAs leads to their concentration in nuclear foci, their colocalization with coilin and the formation of canonical Cajal bodies (CBs). Plays a role in transcriptional regulation.</text>
</comment>
<organism evidence="24">
    <name type="scientific">Selaginella moellendorffii</name>
    <name type="common">Spikemoss</name>
    <dbReference type="NCBI Taxonomy" id="88036"/>
    <lineage>
        <taxon>Eukaryota</taxon>
        <taxon>Viridiplantae</taxon>
        <taxon>Streptophyta</taxon>
        <taxon>Embryophyta</taxon>
        <taxon>Tracheophyta</taxon>
        <taxon>Lycopodiopsida</taxon>
        <taxon>Selaginellales</taxon>
        <taxon>Selaginellaceae</taxon>
        <taxon>Selaginella</taxon>
    </lineage>
</organism>
<keyword evidence="5" id="KW-0963">Cytoplasm</keyword>
<comment type="catalytic activity">
    <reaction evidence="16">
        <text>a 5'-end (N(2),N(7)-dimethyl 5'-triphosphoguanosine)-ribonucleoside in snRNA + S-adenosyl-L-methionine = a 5'-end (N(2),N(2),N(7)-trimethyl 5'-triphosphoguanosine)-ribonucleoside in snRNA + S-adenosyl-L-homocysteine + H(+)</text>
        <dbReference type="Rhea" id="RHEA:78479"/>
        <dbReference type="Rhea" id="RHEA-COMP:19087"/>
        <dbReference type="Rhea" id="RHEA-COMP:19089"/>
        <dbReference type="ChEBI" id="CHEBI:15378"/>
        <dbReference type="ChEBI" id="CHEBI:57856"/>
        <dbReference type="ChEBI" id="CHEBI:59789"/>
        <dbReference type="ChEBI" id="CHEBI:167623"/>
        <dbReference type="ChEBI" id="CHEBI:172880"/>
    </reaction>
    <physiologicalReaction direction="left-to-right" evidence="16">
        <dbReference type="Rhea" id="RHEA:78480"/>
    </physiologicalReaction>
</comment>
<keyword evidence="6" id="KW-0597">Phosphoprotein</keyword>
<evidence type="ECO:0000256" key="13">
    <source>
        <dbReference type="ARBA" id="ARBA00025783"/>
    </source>
</evidence>